<gene>
    <name evidence="2" type="ORF">SAMN04488104_1005117</name>
</gene>
<feature type="chain" id="PRO_5011568575" evidence="1">
    <location>
        <begin position="23"/>
        <end position="241"/>
    </location>
</feature>
<dbReference type="Proteomes" id="UP000199060">
    <property type="component" value="Unassembled WGS sequence"/>
</dbReference>
<accession>A0A1G6P8X8</accession>
<feature type="signal peptide" evidence="1">
    <location>
        <begin position="1"/>
        <end position="22"/>
    </location>
</feature>
<keyword evidence="3" id="KW-1185">Reference proteome</keyword>
<organism evidence="2 3">
    <name type="scientific">Algoriphagus faecimaris</name>
    <dbReference type="NCBI Taxonomy" id="686796"/>
    <lineage>
        <taxon>Bacteria</taxon>
        <taxon>Pseudomonadati</taxon>
        <taxon>Bacteroidota</taxon>
        <taxon>Cytophagia</taxon>
        <taxon>Cytophagales</taxon>
        <taxon>Cyclobacteriaceae</taxon>
        <taxon>Algoriphagus</taxon>
    </lineage>
</organism>
<evidence type="ECO:0000313" key="2">
    <source>
        <dbReference type="EMBL" id="SDC76692.1"/>
    </source>
</evidence>
<reference evidence="3" key="1">
    <citation type="submission" date="2016-10" db="EMBL/GenBank/DDBJ databases">
        <authorList>
            <person name="Varghese N."/>
            <person name="Submissions S."/>
        </authorList>
    </citation>
    <scope>NUCLEOTIDE SEQUENCE [LARGE SCALE GENOMIC DNA]</scope>
    <source>
        <strain evidence="3">DSM 23095</strain>
    </source>
</reference>
<dbReference type="EMBL" id="FNAC01000005">
    <property type="protein sequence ID" value="SDC76692.1"/>
    <property type="molecule type" value="Genomic_DNA"/>
</dbReference>
<sequence>MRKFIFSWGLCMVLTVSSIAQTVNDNLANLDRYQEELPFFQELITGAQYPEPPRKYDGFPFLDSRTFTEGGLTINRVFYPNVPLLYDIRFDQVVTFHPLFSQKLLINPSKIDAFVLGEDREFIQLKGNEGYYYNRNSFYELIEEGDNYRLLSKHYKEEKPTREIGEYVGYYVEYEDFFLEKEGRFFPMKKKKDAIKLLQVEKKAVREHLIRQGVYFNQSPREFLAKLLQLASQSNSSHEEN</sequence>
<protein>
    <submittedName>
        <fullName evidence="2">Uncharacterized protein</fullName>
    </submittedName>
</protein>
<dbReference type="AlphaFoldDB" id="A0A1G6P8X8"/>
<dbReference type="RefSeq" id="WP_092824015.1">
    <property type="nucleotide sequence ID" value="NZ_FNAC01000005.1"/>
</dbReference>
<dbReference type="OrthoDB" id="655382at2"/>
<dbReference type="STRING" id="686796.SAMN04488104_1005117"/>
<name>A0A1G6P8X8_9BACT</name>
<evidence type="ECO:0000256" key="1">
    <source>
        <dbReference type="SAM" id="SignalP"/>
    </source>
</evidence>
<keyword evidence="1" id="KW-0732">Signal</keyword>
<evidence type="ECO:0000313" key="3">
    <source>
        <dbReference type="Proteomes" id="UP000199060"/>
    </source>
</evidence>
<proteinExistence type="predicted"/>